<name>A0A2H0V4F8_9BACT</name>
<accession>A0A2H0V4F8</accession>
<evidence type="ECO:0000313" key="2">
    <source>
        <dbReference type="EMBL" id="PIR93938.1"/>
    </source>
</evidence>
<feature type="transmembrane region" description="Helical" evidence="1">
    <location>
        <begin position="103"/>
        <end position="123"/>
    </location>
</feature>
<evidence type="ECO:0000256" key="1">
    <source>
        <dbReference type="SAM" id="Phobius"/>
    </source>
</evidence>
<dbReference type="Proteomes" id="UP000229901">
    <property type="component" value="Unassembled WGS sequence"/>
</dbReference>
<evidence type="ECO:0000313" key="3">
    <source>
        <dbReference type="Proteomes" id="UP000229901"/>
    </source>
</evidence>
<feature type="transmembrane region" description="Helical" evidence="1">
    <location>
        <begin position="71"/>
        <end position="91"/>
    </location>
</feature>
<organism evidence="2 3">
    <name type="scientific">Candidatus Falkowbacteria bacterium CG10_big_fil_rev_8_21_14_0_10_39_11</name>
    <dbReference type="NCBI Taxonomy" id="1974565"/>
    <lineage>
        <taxon>Bacteria</taxon>
        <taxon>Candidatus Falkowiibacteriota</taxon>
    </lineage>
</organism>
<comment type="caution">
    <text evidence="2">The sequence shown here is derived from an EMBL/GenBank/DDBJ whole genome shotgun (WGS) entry which is preliminary data.</text>
</comment>
<dbReference type="AlphaFoldDB" id="A0A2H0V4F8"/>
<keyword evidence="1" id="KW-0472">Membrane</keyword>
<dbReference type="EMBL" id="PFAP01000028">
    <property type="protein sequence ID" value="PIR93938.1"/>
    <property type="molecule type" value="Genomic_DNA"/>
</dbReference>
<feature type="transmembrane region" description="Helical" evidence="1">
    <location>
        <begin position="182"/>
        <end position="200"/>
    </location>
</feature>
<reference evidence="3" key="1">
    <citation type="submission" date="2017-09" db="EMBL/GenBank/DDBJ databases">
        <title>Depth-based differentiation of microbial function through sediment-hosted aquifers and enrichment of novel symbionts in the deep terrestrial subsurface.</title>
        <authorList>
            <person name="Probst A.J."/>
            <person name="Ladd B."/>
            <person name="Jarett J.K."/>
            <person name="Geller-Mcgrath D.E."/>
            <person name="Sieber C.M.K."/>
            <person name="Emerson J.B."/>
            <person name="Anantharaman K."/>
            <person name="Thomas B.C."/>
            <person name="Malmstrom R."/>
            <person name="Stieglmeier M."/>
            <person name="Klingl A."/>
            <person name="Woyke T."/>
            <person name="Ryan C.M."/>
            <person name="Banfield J.F."/>
        </authorList>
    </citation>
    <scope>NUCLEOTIDE SEQUENCE [LARGE SCALE GENOMIC DNA]</scope>
</reference>
<keyword evidence="1" id="KW-1133">Transmembrane helix</keyword>
<gene>
    <name evidence="2" type="ORF">COT97_03855</name>
</gene>
<feature type="transmembrane region" description="Helical" evidence="1">
    <location>
        <begin position="143"/>
        <end position="162"/>
    </location>
</feature>
<keyword evidence="1" id="KW-0812">Transmembrane</keyword>
<sequence length="206" mass="24118">MASTWEKRDKLNQLLLILSIMVYTIIPVVVLIYFYFIHPNELLRLAMAYISLFFLGLSLRVNIDTFPTKNILASLTFIPYVLNWLIIFFGIKTSINFSNQLLLHGLITFVGLFGAFMIIAWGLTLKSFWKNRKTMRKEFWIKLFTFIIVMFGFVYVPVYALIDASKETFYLFENIMQTDSVYLFILLLVSIIASETYTLIHLDDNI</sequence>
<protein>
    <submittedName>
        <fullName evidence="2">Uncharacterized protein</fullName>
    </submittedName>
</protein>
<proteinExistence type="predicted"/>
<feature type="transmembrane region" description="Helical" evidence="1">
    <location>
        <begin position="42"/>
        <end position="59"/>
    </location>
</feature>
<feature type="transmembrane region" description="Helical" evidence="1">
    <location>
        <begin position="14"/>
        <end position="36"/>
    </location>
</feature>